<evidence type="ECO:0000259" key="6">
    <source>
        <dbReference type="PROSITE" id="PS51123"/>
    </source>
</evidence>
<dbReference type="Gene3D" id="3.30.1330.60">
    <property type="entry name" value="OmpA-like domain"/>
    <property type="match status" value="1"/>
</dbReference>
<dbReference type="InterPro" id="IPR050330">
    <property type="entry name" value="Bact_OuterMem_StrucFunc"/>
</dbReference>
<feature type="domain" description="OmpA-like" evidence="6">
    <location>
        <begin position="112"/>
        <end position="228"/>
    </location>
</feature>
<gene>
    <name evidence="7" type="primary">oprF_1</name>
    <name evidence="7" type="ORF">TRN7648_00354</name>
</gene>
<accession>A0A0P1G0R7</accession>
<dbReference type="Proteomes" id="UP000054935">
    <property type="component" value="Unassembled WGS sequence"/>
</dbReference>
<dbReference type="PRINTS" id="PR01021">
    <property type="entry name" value="OMPADOMAIN"/>
</dbReference>
<dbReference type="RefSeq" id="WP_058245917.1">
    <property type="nucleotide sequence ID" value="NZ_CYSE01000001.1"/>
</dbReference>
<dbReference type="InterPro" id="IPR006664">
    <property type="entry name" value="OMP_bac"/>
</dbReference>
<reference evidence="7 8" key="1">
    <citation type="submission" date="2015-09" db="EMBL/GenBank/DDBJ databases">
        <authorList>
            <consortium name="Swine Surveillance"/>
        </authorList>
    </citation>
    <scope>NUCLEOTIDE SEQUENCE [LARGE SCALE GENOMIC DNA]</scope>
    <source>
        <strain evidence="7 8">CECT 7648</strain>
    </source>
</reference>
<dbReference type="STRING" id="441103.TRN7648_00354"/>
<evidence type="ECO:0000256" key="1">
    <source>
        <dbReference type="ARBA" id="ARBA00004442"/>
    </source>
</evidence>
<keyword evidence="3" id="KW-0998">Cell outer membrane</keyword>
<dbReference type="SUPFAM" id="SSF103088">
    <property type="entry name" value="OmpA-like"/>
    <property type="match status" value="1"/>
</dbReference>
<evidence type="ECO:0000256" key="5">
    <source>
        <dbReference type="SAM" id="SignalP"/>
    </source>
</evidence>
<keyword evidence="8" id="KW-1185">Reference proteome</keyword>
<keyword evidence="2 4" id="KW-0472">Membrane</keyword>
<evidence type="ECO:0000256" key="4">
    <source>
        <dbReference type="PROSITE-ProRule" id="PRU00473"/>
    </source>
</evidence>
<dbReference type="CDD" id="cd07185">
    <property type="entry name" value="OmpA_C-like"/>
    <property type="match status" value="1"/>
</dbReference>
<protein>
    <submittedName>
        <fullName evidence="7">Outer membrane porin F</fullName>
    </submittedName>
</protein>
<dbReference type="InterPro" id="IPR036737">
    <property type="entry name" value="OmpA-like_sf"/>
</dbReference>
<name>A0A0P1G0R7_9RHOB</name>
<evidence type="ECO:0000313" key="7">
    <source>
        <dbReference type="EMBL" id="CUH75271.1"/>
    </source>
</evidence>
<sequence>MKQAFVAAILSVGLPLAAHAQSGEIFIPGADNGAEVQVKPKPQSALARCLANPNAANCADVGGDDGGLAFESAGAIEYETLVLDLDEKKVTVSKAPPPAPPSYDAPQTPAHGTVAYPSVAITIEFDYDSDQIRGDQITKIMNLVNALNDPALQGTTYAVIGHTDSVGSFGYNCDLSLRRAASVTRTLEGANVYVPLYPVGFGEHVLKDTHNPRSAVNRRVTFMRLPDNPGAVLQTANAVCRS</sequence>
<evidence type="ECO:0000256" key="3">
    <source>
        <dbReference type="ARBA" id="ARBA00023237"/>
    </source>
</evidence>
<evidence type="ECO:0000256" key="2">
    <source>
        <dbReference type="ARBA" id="ARBA00023136"/>
    </source>
</evidence>
<dbReference type="GO" id="GO:0009279">
    <property type="term" value="C:cell outer membrane"/>
    <property type="evidence" value="ECO:0007669"/>
    <property type="project" value="UniProtKB-SubCell"/>
</dbReference>
<dbReference type="Pfam" id="PF00691">
    <property type="entry name" value="OmpA"/>
    <property type="match status" value="1"/>
</dbReference>
<dbReference type="PANTHER" id="PTHR30329">
    <property type="entry name" value="STATOR ELEMENT OF FLAGELLAR MOTOR COMPLEX"/>
    <property type="match status" value="1"/>
</dbReference>
<dbReference type="PROSITE" id="PS51123">
    <property type="entry name" value="OMPA_2"/>
    <property type="match status" value="1"/>
</dbReference>
<dbReference type="PANTHER" id="PTHR30329:SF21">
    <property type="entry name" value="LIPOPROTEIN YIAD-RELATED"/>
    <property type="match status" value="1"/>
</dbReference>
<organism evidence="7 8">
    <name type="scientific">Tropicibacter naphthalenivorans</name>
    <dbReference type="NCBI Taxonomy" id="441103"/>
    <lineage>
        <taxon>Bacteria</taxon>
        <taxon>Pseudomonadati</taxon>
        <taxon>Pseudomonadota</taxon>
        <taxon>Alphaproteobacteria</taxon>
        <taxon>Rhodobacterales</taxon>
        <taxon>Roseobacteraceae</taxon>
        <taxon>Tropicibacter</taxon>
    </lineage>
</organism>
<proteinExistence type="predicted"/>
<keyword evidence="5" id="KW-0732">Signal</keyword>
<comment type="subcellular location">
    <subcellularLocation>
        <location evidence="1">Cell outer membrane</location>
    </subcellularLocation>
</comment>
<evidence type="ECO:0000313" key="8">
    <source>
        <dbReference type="Proteomes" id="UP000054935"/>
    </source>
</evidence>
<dbReference type="EMBL" id="CYSE01000001">
    <property type="protein sequence ID" value="CUH75271.1"/>
    <property type="molecule type" value="Genomic_DNA"/>
</dbReference>
<feature type="chain" id="PRO_5006062959" evidence="5">
    <location>
        <begin position="21"/>
        <end position="242"/>
    </location>
</feature>
<dbReference type="InterPro" id="IPR006665">
    <property type="entry name" value="OmpA-like"/>
</dbReference>
<feature type="signal peptide" evidence="5">
    <location>
        <begin position="1"/>
        <end position="20"/>
    </location>
</feature>
<dbReference type="AlphaFoldDB" id="A0A0P1G0R7"/>